<protein>
    <submittedName>
        <fullName evidence="6">Carboxypeptidase G2</fullName>
        <ecNumber evidence="6">3.4.17.11</ecNumber>
    </submittedName>
</protein>
<dbReference type="Gene3D" id="3.40.630.10">
    <property type="entry name" value="Zn peptidases"/>
    <property type="match status" value="1"/>
</dbReference>
<feature type="domain" description="Peptidase M20 dimerisation" evidence="5">
    <location>
        <begin position="166"/>
        <end position="254"/>
    </location>
</feature>
<evidence type="ECO:0000313" key="7">
    <source>
        <dbReference type="Proteomes" id="UP000033448"/>
    </source>
</evidence>
<dbReference type="RefSeq" id="WP_169748229.1">
    <property type="nucleotide sequence ID" value="NZ_JYIT01000077.1"/>
</dbReference>
<dbReference type="InterPro" id="IPR002933">
    <property type="entry name" value="Peptidase_M20"/>
</dbReference>
<feature type="active site" description="Proton acceptor" evidence="3">
    <location>
        <position position="131"/>
    </location>
</feature>
<dbReference type="InterPro" id="IPR017150">
    <property type="entry name" value="Pept_M20_glutamate_carboxypep"/>
</dbReference>
<feature type="region of interest" description="Disordered" evidence="4">
    <location>
        <begin position="366"/>
        <end position="386"/>
    </location>
</feature>
<evidence type="ECO:0000256" key="4">
    <source>
        <dbReference type="SAM" id="MobiDB-lite"/>
    </source>
</evidence>
<dbReference type="Pfam" id="PF07687">
    <property type="entry name" value="M20_dimer"/>
    <property type="match status" value="1"/>
</dbReference>
<dbReference type="PANTHER" id="PTHR43808:SF9">
    <property type="entry name" value="BLL0789 PROTEIN"/>
    <property type="match status" value="1"/>
</dbReference>
<feature type="active site" evidence="3">
    <location>
        <position position="75"/>
    </location>
</feature>
<sequence>MPEPLETMVAEILRLVRCESPSDDLAAVARSADAVAELGTARLGAAPERIVIDGRTHLRWRFPGEPRILVLGHHDTVWPVGSLAELPARADAETVAGPGSFDMKAGLVIAFHALGRLTDLAGITVLVTGDEEPGSSTSRALIEDEARASVAALVLEAAGPGGALKVARKGVSRYEVAVLGRASHAGLDPEQGVNATLELAHQVQAVALLGDHDAGTTVTPTRTSSGTTTNTVPAQASFSVDVRALTAAEQERVHAGMLALRPRIAGARVAVDGGVNRSPLAADSSAELFRRAQTVAARLALPPLAGSSVGGASDGNFTAGVGTPTLDGLGAVGGGAHAADEHVLIAELEPRVRLLAGLIEDLRATPPARSAAQNPTASAPITVPSP</sequence>
<dbReference type="InterPro" id="IPR050072">
    <property type="entry name" value="Peptidase_M20A"/>
</dbReference>
<reference evidence="6 7" key="1">
    <citation type="submission" date="2015-02" db="EMBL/GenBank/DDBJ databases">
        <title>Draft genome sequences of ten Microbacterium spp. with emphasis on heavy metal contaminated environments.</title>
        <authorList>
            <person name="Corretto E."/>
        </authorList>
    </citation>
    <scope>NUCLEOTIDE SEQUENCE [LARGE SCALE GENOMIC DNA]</scope>
    <source>
        <strain evidence="6 7">DSM 23848</strain>
    </source>
</reference>
<dbReference type="PIRSF" id="PIRSF037238">
    <property type="entry name" value="Carboxypeptidase_G2"/>
    <property type="match status" value="1"/>
</dbReference>
<keyword evidence="7" id="KW-1185">Reference proteome</keyword>
<accession>A0A0F0KR36</accession>
<name>A0A0F0KR36_9MICO</name>
<dbReference type="AlphaFoldDB" id="A0A0F0KR36"/>
<dbReference type="InterPro" id="IPR011650">
    <property type="entry name" value="Peptidase_M20_dimer"/>
</dbReference>
<evidence type="ECO:0000256" key="3">
    <source>
        <dbReference type="PIRSR" id="PIRSR037238-1"/>
    </source>
</evidence>
<evidence type="ECO:0000256" key="1">
    <source>
        <dbReference type="ARBA" id="ARBA00022723"/>
    </source>
</evidence>
<keyword evidence="2 6" id="KW-0378">Hydrolase</keyword>
<proteinExistence type="predicted"/>
<dbReference type="GO" id="GO:0004180">
    <property type="term" value="F:carboxypeptidase activity"/>
    <property type="evidence" value="ECO:0007669"/>
    <property type="project" value="UniProtKB-KW"/>
</dbReference>
<dbReference type="EMBL" id="JYIT01000077">
    <property type="protein sequence ID" value="KJL23328.1"/>
    <property type="molecule type" value="Genomic_DNA"/>
</dbReference>
<dbReference type="SUPFAM" id="SSF55031">
    <property type="entry name" value="Bacterial exopeptidase dimerisation domain"/>
    <property type="match status" value="1"/>
</dbReference>
<evidence type="ECO:0000256" key="2">
    <source>
        <dbReference type="ARBA" id="ARBA00022801"/>
    </source>
</evidence>
<keyword evidence="6" id="KW-0645">Protease</keyword>
<dbReference type="EC" id="3.4.17.11" evidence="6"/>
<dbReference type="InterPro" id="IPR036264">
    <property type="entry name" value="Bact_exopeptidase_dim_dom"/>
</dbReference>
<dbReference type="GO" id="GO:0046872">
    <property type="term" value="F:metal ion binding"/>
    <property type="evidence" value="ECO:0007669"/>
    <property type="project" value="UniProtKB-KW"/>
</dbReference>
<dbReference type="PATRIC" id="fig|582680.7.peg.2163"/>
<keyword evidence="6" id="KW-0121">Carboxypeptidase</keyword>
<keyword evidence="1" id="KW-0479">Metal-binding</keyword>
<dbReference type="PANTHER" id="PTHR43808">
    <property type="entry name" value="ACETYLORNITHINE DEACETYLASE"/>
    <property type="match status" value="1"/>
</dbReference>
<dbReference type="Gene3D" id="3.30.70.360">
    <property type="match status" value="1"/>
</dbReference>
<dbReference type="SUPFAM" id="SSF53187">
    <property type="entry name" value="Zn-dependent exopeptidases"/>
    <property type="match status" value="1"/>
</dbReference>
<evidence type="ECO:0000259" key="5">
    <source>
        <dbReference type="Pfam" id="PF07687"/>
    </source>
</evidence>
<organism evidence="6 7">
    <name type="scientific">Microbacterium azadirachtae</name>
    <dbReference type="NCBI Taxonomy" id="582680"/>
    <lineage>
        <taxon>Bacteria</taxon>
        <taxon>Bacillati</taxon>
        <taxon>Actinomycetota</taxon>
        <taxon>Actinomycetes</taxon>
        <taxon>Micrococcales</taxon>
        <taxon>Microbacteriaceae</taxon>
        <taxon>Microbacterium</taxon>
    </lineage>
</organism>
<gene>
    <name evidence="6" type="primary">cpg2</name>
    <name evidence="6" type="ORF">RL72_02116</name>
</gene>
<dbReference type="Pfam" id="PF01546">
    <property type="entry name" value="Peptidase_M20"/>
    <property type="match status" value="1"/>
</dbReference>
<dbReference type="Proteomes" id="UP000033448">
    <property type="component" value="Unassembled WGS sequence"/>
</dbReference>
<comment type="caution">
    <text evidence="6">The sequence shown here is derived from an EMBL/GenBank/DDBJ whole genome shotgun (WGS) entry which is preliminary data.</text>
</comment>
<evidence type="ECO:0000313" key="6">
    <source>
        <dbReference type="EMBL" id="KJL23328.1"/>
    </source>
</evidence>